<dbReference type="Gene3D" id="2.60.40.10">
    <property type="entry name" value="Immunoglobulins"/>
    <property type="match status" value="9"/>
</dbReference>
<feature type="region of interest" description="Disordered" evidence="2">
    <location>
        <begin position="2205"/>
        <end position="2262"/>
    </location>
</feature>
<sequence>MPSASAVGRPSTPCGLRGDRTSSALQVAPSAIEFSAFERGACYVATLSVRNASDRVLRFRLAPPPHASPFRVLLRGRDLASTENATVTLPPGLSTKYDVAFELPETEESNSIDDDHEGVESTPAIVHDALQLRGDDGSALEVPLIARRACPLLEVTPALCELGPVVLTQRSARFVEVQNSGARPGKFIVDVLDAGNQLSAGSTQGSSRAGITVKPQRGRLMPQETVNVKVEANGLETGAFRGIVRVRIWECRGGEEEEDDDVVDAAAAQDSGRGSARSAGGLPLPSAEKIIDVSGTVVEHTAELVLRQGLEPVQSLFFGSLFAGETRTIETLLRNNGPLPLTFKTSISFGGGGGGGGPATGVEEDREAYERRTELRITPADGCIDPFSEAFVTFVYKPRAKTSEEIQRIERKQGGAGFDNENEADYGASSGSNSSSDSSSSPFMLLPAPAQPLSAFASIICEDLQAQNLTFEVSAKTYIPRLQLSPTPPLDFGDIRSYDRADILLSLKNLSGLPVRFEVDKGVAHYSISPRAGRLDVLQSQSLVVSFAPTQLGTFNSILSLRINDGVLEIPVKVLGRAAVVGPVPPVRERLVGGPTALPADFAPKYKFLLPEEAKQTKGKLSKRFRRQPPYELAALNGTAALDEFEFQGTNNTQLTYCVKELARRADHRAAYNDYLAQCRVQREAKAKGWKGKAQGLKSSVVQARGNNQEDDDGVPSSGGVDLGMDRESRPQPQELRLPPSLMKPNEPLWLNQHPAGGNAGLSKAFFDEFKLIKKKFKSAPATPAELADCARTLEFDELEQVVSGPKTLNFGRLSVNGSATRSLTVQNNLQHNVLVALHLAAGATNKDGTPGQIEELARKTTLTSQVVPPHCKAGFDLVFCSSREQFFQQAITYSLNGVHPRQVTIVAEVAPIVVELAPEELRFDFGALDLSTSVARDVVITNTCDSEAPFVWTRLPLLATPDGSTRPDSSKSNATTTVTTNTMAEKGASANGSVAPVFEVLPASGTLGPSATMVCKVIYRPPSMSGLAMTALGISQRSGAMWLAQMFQLDVTGGEKGILNCRALLPDVKMVAREKKVDFGTISVGVERDKRITLSNLGMHTRAVFYASVDPPSMTTTIGLQVSSAQGVVDPQESTELVVKLLPHRAITLDGTTSGSHQVNIVITVRGGKVLRLPVTASVLVPDVFLAPVEAIDFGEVVLGVSVPRVISLENHSSIPACLLLDLGSSAFSDEFAIATPPRLIAHLEDASNIFVPLTDDKPRHGGANTQDGEADTDDDLSARCVKWQICLPPHSTVSCHLVFTPLKEGSHDLVLPLQIAGVGSSSGPNNGAPAPLRRRVIARAIVPRLRFSSSTMHFNRCVITREGIRKVPYTKQLVLTNDDAQPIRWQIDTSRLRQGNLVTFAAGAAAAAAAASSGAAALAKRIASANPTNSATAVVFHVAPDCGELAPGEEVTIRVSFLPLDAVEYAEDELPLLVDGGPYVNLSLRGEGIHPHLSFSTNRVVLPTVPLGVTATAHIQVYATGYDHLELACRVPLDTSRAPLTVLFPRGKTLSMACPSLPVELRFSSSASVAFNARLEFFDADGNSFALPVAGCAENCLFTNYNFIQTQRLGPELMEDESSTRHALLKRQSSSLLSLQVLPPPTPPTPFTEGEIQLVLQYLNANFLRTPVVRFPEGFADNAGCPLYELLDMICIKKPGGLAVPTLRGPGAANAPTKRKNADTTNASGANAKATGAAGSSSNSNSSAPQPSKKDQLTQYTNQYVELLRFLRSYGAMVHDVLPEHLLAQEFYLRACESPQADPALLSSPSYATLPFVARRRALKNEWRALSTAAWMKVIYQVIKCFLLSRITWKGYQMQQQGGAETSAGDVSARSDTKRKGEKPPVSTGRACQGSNVYSEAEMVLIQWLCDRVRSLHKPQQPAVAPMASLGGALLETQLLDIGRDLRDGRWLFHLVAAHIPTLSVDQSAYHCFRWMPEALSSRPRRPPSAAQLQHQAVVLLQTLGAFGLDFGLDAARFLRRYTGREMLLLLLHLQQTLPQFIPKATIEFKGGLGQVMEKSIELKNPSARPLRYHVFLDGVERNSSGPSGVGAASGGADSAAASEFTIESNELVLDPGKTVAFVVTFRPRFSRKVTARLVFQAVRGDIAGTTSIGGGGATMVFLLESNIVSRKPVRIIQLETKTYEKRVEEIMIENQFPANANFKLSMTQQQQQTPPSGADTVVNGMTDSGSSATTTGVLPSSRGGSRRQTVRAPAAASQTGNSTASFGMGSDIAAFGSKKQFGTAGRNRGEDADSAWCICAQQPFYLPDFGTSGSSGNSNGGGDDAEGGGGLSVPASGLSGASVSIRKSGSAKVKLEFLPLVPGNYRCQLLFLDENIGEFLYEVHAVASLPASLETLELQCEASTAASGAAGAAAARFRFVRELTIPVKNPLLNRALTVFVERANGHLRTKLKDGLKRCEENHHTSFQVDFNSPYFTANVPELTLTNGSGKPLPASGRSDGSGIDSSGPKVPLKANQARLGTPRSVSAGANSVLIDFQPKGAGRYACKLLLRSRNTTCGSSDLRVYDLIAKVKEPNVKTQLEFVAPARHSIVQEIPLSNPTDTTWSLKAIFSNGSTDSNGSGKPLASMFSGPPSLVVPAKRSATYPLTFTPSWIYHETRTFVLLNTATQQQFEFELSGYGEEPLAQDHVALNCQARSSIVHNFDVFALPGGEPNAAQVFKVESDLRDVVGASTLTVPAGTGGSNRVVKYPLTFSPLVSGSYFGSVTFTNEATNEYLWYTVEASVSPPEPETTLEMRATVRGAVGVEIGLANPLDNETTFAVELRGLGLLGPSTFTLEARQSGVYELVYSPLLMTTGSGEEGAILFSSDAVGQFWYRLNLVAEPAAAQELDDMSCAVGDVCTQPLWLQNPSNQELQLQYRITNTRNFSIKGSNASANAVKTPTRVLLPPFGRASVVVEYTPSSLSDFESTSIIFYEKDVVSDWEFTIRGRGRAPSVMKPLVVTARVNEAASTLFTFKNPFAGPLRVDVKLVDDDPDGNGSPPSPRGASPVFDMLLKKRRVLLESFGLLQVPISFLPRSVSETRAELVVHGGDDYAELEWRYPLRGVAEAPIHPRVLAVLACQARDSVEKRVECELLAAPDDMVPSDETFSVEWEIDAGRFGPMATPAAIERALTVTPWPVSSSSRSTVSLPYVIRFEPLRPYRGSVALLVKKSSGGLWRFDVALDAGDPPVDDVLTIESSLNQTSSVSFQLRNQFRQPAAFLAEFSAGSSSAFTVYPAEGELSPYGSEDGAVFVVSFTPTGYGKMQSGQLVICTEEMQWTFNVKGTYPDATPGSRASGPASSLSLSSSASRARLGITNSSSGSGSNSEQRVERAKGRRNR</sequence>
<dbReference type="EMBL" id="JH159154">
    <property type="protein sequence ID" value="EGZ18063.1"/>
    <property type="molecule type" value="Genomic_DNA"/>
</dbReference>
<feature type="region of interest" description="Disordered" evidence="2">
    <location>
        <begin position="2309"/>
        <end position="2330"/>
    </location>
</feature>
<evidence type="ECO:0000256" key="2">
    <source>
        <dbReference type="SAM" id="MobiDB-lite"/>
    </source>
</evidence>
<dbReference type="OMA" id="PMTNEAK"/>
<dbReference type="Proteomes" id="UP000002640">
    <property type="component" value="Unassembled WGS sequence"/>
</dbReference>
<name>G4ZHI3_PHYSP</name>
<dbReference type="InterPro" id="IPR058952">
    <property type="entry name" value="Ig_CFAP47"/>
</dbReference>
<evidence type="ECO:0008006" key="7">
    <source>
        <dbReference type="Google" id="ProtNLM"/>
    </source>
</evidence>
<feature type="compositionally biased region" description="Basic and acidic residues" evidence="2">
    <location>
        <begin position="1871"/>
        <end position="1881"/>
    </location>
</feature>
<dbReference type="InParanoid" id="G4ZHI3"/>
<dbReference type="PROSITE" id="PS50194">
    <property type="entry name" value="FILAMIN_REPEAT"/>
    <property type="match status" value="1"/>
</dbReference>
<dbReference type="GO" id="GO:0060271">
    <property type="term" value="P:cilium assembly"/>
    <property type="evidence" value="ECO:0007669"/>
    <property type="project" value="TreeGrafter"/>
</dbReference>
<dbReference type="RefSeq" id="XP_009527121.1">
    <property type="nucleotide sequence ID" value="XM_009528826.1"/>
</dbReference>
<evidence type="ECO:0000259" key="4">
    <source>
        <dbReference type="Pfam" id="PF26579"/>
    </source>
</evidence>
<proteinExistence type="predicted"/>
<accession>G4ZHI3</accession>
<dbReference type="InterPro" id="IPR017868">
    <property type="entry name" value="Filamin/ABP280_repeat-like"/>
</dbReference>
<feature type="compositionally biased region" description="Low complexity" evidence="2">
    <location>
        <begin position="429"/>
        <end position="441"/>
    </location>
</feature>
<feature type="compositionally biased region" description="Polar residues" evidence="2">
    <location>
        <begin position="2222"/>
        <end position="2242"/>
    </location>
</feature>
<dbReference type="KEGG" id="psoj:PHYSODRAFT_503609"/>
<feature type="compositionally biased region" description="Low complexity" evidence="2">
    <location>
        <begin position="2494"/>
        <end position="2506"/>
    </location>
</feature>
<dbReference type="Pfam" id="PF24529">
    <property type="entry name" value="CFAP47"/>
    <property type="match status" value="1"/>
</dbReference>
<feature type="compositionally biased region" description="Low complexity" evidence="2">
    <location>
        <begin position="3329"/>
        <end position="3364"/>
    </location>
</feature>
<evidence type="ECO:0000313" key="5">
    <source>
        <dbReference type="EMBL" id="EGZ18063.1"/>
    </source>
</evidence>
<feature type="region of interest" description="Disordered" evidence="2">
    <location>
        <begin position="1862"/>
        <end position="1890"/>
    </location>
</feature>
<feature type="region of interest" description="Disordered" evidence="2">
    <location>
        <begin position="705"/>
        <end position="741"/>
    </location>
</feature>
<dbReference type="PANTHER" id="PTHR45912:SF3">
    <property type="entry name" value="CILIA- AND FLAGELLA-ASSOCIATED PROTEIN 47"/>
    <property type="match status" value="1"/>
</dbReference>
<dbReference type="InterPro" id="IPR056343">
    <property type="entry name" value="CFAP47_dom"/>
</dbReference>
<dbReference type="GO" id="GO:0005929">
    <property type="term" value="C:cilium"/>
    <property type="evidence" value="ECO:0007669"/>
    <property type="project" value="TreeGrafter"/>
</dbReference>
<feature type="region of interest" description="Disordered" evidence="2">
    <location>
        <begin position="411"/>
        <end position="443"/>
    </location>
</feature>
<feature type="region of interest" description="Disordered" evidence="2">
    <location>
        <begin position="2484"/>
        <end position="2520"/>
    </location>
</feature>
<keyword evidence="6" id="KW-1185">Reference proteome</keyword>
<feature type="compositionally biased region" description="Gly residues" evidence="2">
    <location>
        <begin position="349"/>
        <end position="359"/>
    </location>
</feature>
<dbReference type="STRING" id="1094619.G4ZHI3"/>
<organism evidence="5 6">
    <name type="scientific">Phytophthora sojae (strain P6497)</name>
    <name type="common">Soybean stem and root rot agent</name>
    <name type="synonym">Phytophthora megasperma f. sp. glycines</name>
    <dbReference type="NCBI Taxonomy" id="1094619"/>
    <lineage>
        <taxon>Eukaryota</taxon>
        <taxon>Sar</taxon>
        <taxon>Stramenopiles</taxon>
        <taxon>Oomycota</taxon>
        <taxon>Peronosporomycetes</taxon>
        <taxon>Peronosporales</taxon>
        <taxon>Peronosporaceae</taxon>
        <taxon>Phytophthora</taxon>
    </lineage>
</organism>
<feature type="compositionally biased region" description="Low complexity" evidence="2">
    <location>
        <begin position="1722"/>
        <end position="1746"/>
    </location>
</feature>
<dbReference type="InterPro" id="IPR013783">
    <property type="entry name" value="Ig-like_fold"/>
</dbReference>
<feature type="repeat" description="Filamin" evidence="1">
    <location>
        <begin position="2326"/>
        <end position="2384"/>
    </location>
</feature>
<evidence type="ECO:0000256" key="1">
    <source>
        <dbReference type="PROSITE-ProRule" id="PRU00087"/>
    </source>
</evidence>
<feature type="region of interest" description="Disordered" evidence="2">
    <location>
        <begin position="1"/>
        <end position="20"/>
    </location>
</feature>
<dbReference type="GeneID" id="20658250"/>
<evidence type="ECO:0000259" key="3">
    <source>
        <dbReference type="Pfam" id="PF24529"/>
    </source>
</evidence>
<evidence type="ECO:0000313" key="6">
    <source>
        <dbReference type="Proteomes" id="UP000002640"/>
    </source>
</evidence>
<feature type="region of interest" description="Disordered" evidence="2">
    <location>
        <begin position="1706"/>
        <end position="1754"/>
    </location>
</feature>
<feature type="region of interest" description="Disordered" evidence="2">
    <location>
        <begin position="348"/>
        <end position="367"/>
    </location>
</feature>
<feature type="domain" description="Cilia- and flagella-associated protein 47" evidence="3">
    <location>
        <begin position="1646"/>
        <end position="1849"/>
    </location>
</feature>
<reference evidence="5 6" key="1">
    <citation type="journal article" date="2006" name="Science">
        <title>Phytophthora genome sequences uncover evolutionary origins and mechanisms of pathogenesis.</title>
        <authorList>
            <person name="Tyler B.M."/>
            <person name="Tripathy S."/>
            <person name="Zhang X."/>
            <person name="Dehal P."/>
            <person name="Jiang R.H."/>
            <person name="Aerts A."/>
            <person name="Arredondo F.D."/>
            <person name="Baxter L."/>
            <person name="Bensasson D."/>
            <person name="Beynon J.L."/>
            <person name="Chapman J."/>
            <person name="Damasceno C.M."/>
            <person name="Dorrance A.E."/>
            <person name="Dou D."/>
            <person name="Dickerman A.W."/>
            <person name="Dubchak I.L."/>
            <person name="Garbelotto M."/>
            <person name="Gijzen M."/>
            <person name="Gordon S.G."/>
            <person name="Govers F."/>
            <person name="Grunwald N.J."/>
            <person name="Huang W."/>
            <person name="Ivors K.L."/>
            <person name="Jones R.W."/>
            <person name="Kamoun S."/>
            <person name="Krampis K."/>
            <person name="Lamour K.H."/>
            <person name="Lee M.K."/>
            <person name="McDonald W.H."/>
            <person name="Medina M."/>
            <person name="Meijer H.J."/>
            <person name="Nordberg E.K."/>
            <person name="Maclean D.J."/>
            <person name="Ospina-Giraldo M.D."/>
            <person name="Morris P.F."/>
            <person name="Phuntumart V."/>
            <person name="Putnam N.H."/>
            <person name="Rash S."/>
            <person name="Rose J.K."/>
            <person name="Sakihama Y."/>
            <person name="Salamov A.A."/>
            <person name="Savidor A."/>
            <person name="Scheuring C.F."/>
            <person name="Smith B.M."/>
            <person name="Sobral B.W."/>
            <person name="Terry A."/>
            <person name="Torto-Alalibo T.A."/>
            <person name="Win J."/>
            <person name="Xu Z."/>
            <person name="Zhang H."/>
            <person name="Grigoriev I.V."/>
            <person name="Rokhsar D.S."/>
            <person name="Boore J.L."/>
        </authorList>
    </citation>
    <scope>NUCLEOTIDE SEQUENCE [LARGE SCALE GENOMIC DNA]</scope>
    <source>
        <strain evidence="5 6">P6497</strain>
    </source>
</reference>
<dbReference type="PANTHER" id="PTHR45912">
    <property type="entry name" value="CILIA- AND FLAGELLA-ASSOCIATED PROTEIN 47"/>
    <property type="match status" value="1"/>
</dbReference>
<dbReference type="Pfam" id="PF26579">
    <property type="entry name" value="Ig_CFAP47"/>
    <property type="match status" value="1"/>
</dbReference>
<feature type="domain" description="CFAP47-like immunoglobulin-like" evidence="4">
    <location>
        <begin position="3104"/>
        <end position="3223"/>
    </location>
</feature>
<feature type="compositionally biased region" description="Gly residues" evidence="2">
    <location>
        <begin position="2317"/>
        <end position="2330"/>
    </location>
</feature>
<feature type="region of interest" description="Disordered" evidence="2">
    <location>
        <begin position="3327"/>
        <end position="3377"/>
    </location>
</feature>
<protein>
    <recommendedName>
        <fullName evidence="7">Calponin-homology (CH) domain-containing protein</fullName>
    </recommendedName>
</protein>
<gene>
    <name evidence="5" type="ORF">PHYSODRAFT_503609</name>
</gene>